<evidence type="ECO:0000313" key="2">
    <source>
        <dbReference type="EMBL" id="CAH8248525.1"/>
    </source>
</evidence>
<dbReference type="EMBL" id="CALYLO010000012">
    <property type="protein sequence ID" value="CAH8248525.1"/>
    <property type="molecule type" value="Genomic_DNA"/>
</dbReference>
<evidence type="ECO:0000313" key="3">
    <source>
        <dbReference type="Proteomes" id="UP001154322"/>
    </source>
</evidence>
<dbReference type="Proteomes" id="UP001154322">
    <property type="component" value="Unassembled WGS sequence"/>
</dbReference>
<sequence>MGARADPRPAPQDMERNSDIWQGHTPCGFSSAESSAKDWSLAIKGGGPGAGPKRLTRLWERS</sequence>
<evidence type="ECO:0000256" key="1">
    <source>
        <dbReference type="SAM" id="MobiDB-lite"/>
    </source>
</evidence>
<feature type="region of interest" description="Disordered" evidence="1">
    <location>
        <begin position="1"/>
        <end position="22"/>
    </location>
</feature>
<comment type="caution">
    <text evidence="2">The sequence shown here is derived from an EMBL/GenBank/DDBJ whole genome shotgun (WGS) entry which is preliminary data.</text>
</comment>
<organism evidence="2 3">
    <name type="scientific">Paenibacillus melissococcoides</name>
    <dbReference type="NCBI Taxonomy" id="2912268"/>
    <lineage>
        <taxon>Bacteria</taxon>
        <taxon>Bacillati</taxon>
        <taxon>Bacillota</taxon>
        <taxon>Bacilli</taxon>
        <taxon>Bacillales</taxon>
        <taxon>Paenibacillaceae</taxon>
        <taxon>Paenibacillus</taxon>
    </lineage>
</organism>
<gene>
    <name evidence="2" type="ORF">WJ0W_005707</name>
</gene>
<feature type="region of interest" description="Disordered" evidence="1">
    <location>
        <begin position="40"/>
        <end position="62"/>
    </location>
</feature>
<keyword evidence="3" id="KW-1185">Reference proteome</keyword>
<name>A0ABM9G9U3_9BACL</name>
<protein>
    <submittedName>
        <fullName evidence="2">Uncharacterized protein</fullName>
    </submittedName>
</protein>
<reference evidence="2" key="1">
    <citation type="submission" date="2022-06" db="EMBL/GenBank/DDBJ databases">
        <authorList>
            <person name="Dietemann V."/>
            <person name="Ory F."/>
            <person name="Dainat B."/>
            <person name="Oberhansli S."/>
        </authorList>
    </citation>
    <scope>NUCLEOTIDE SEQUENCE</scope>
    <source>
        <strain evidence="2">Ena-SAMPLE-TAB-26-04-2022-14:26:32:270-5432</strain>
    </source>
</reference>
<accession>A0ABM9G9U3</accession>
<proteinExistence type="predicted"/>